<feature type="domain" description="Mur ligase central" evidence="15">
    <location>
        <begin position="113"/>
        <end position="316"/>
    </location>
</feature>
<dbReference type="Gene3D" id="3.40.1390.10">
    <property type="entry name" value="MurE/MurF, N-terminal domain"/>
    <property type="match status" value="1"/>
</dbReference>
<dbReference type="GO" id="GO:0004326">
    <property type="term" value="F:tetrahydrofolylpolyglutamate synthase activity"/>
    <property type="evidence" value="ECO:0007669"/>
    <property type="project" value="InterPro"/>
</dbReference>
<evidence type="ECO:0000313" key="17">
    <source>
        <dbReference type="Proteomes" id="UP000435649"/>
    </source>
</evidence>
<evidence type="ECO:0000256" key="2">
    <source>
        <dbReference type="ARBA" id="ARBA00022490"/>
    </source>
</evidence>
<keyword evidence="10 11" id="KW-0961">Cell wall biogenesis/degradation</keyword>
<dbReference type="InterPro" id="IPR004101">
    <property type="entry name" value="Mur_ligase_C"/>
</dbReference>
<dbReference type="Pfam" id="PF08245">
    <property type="entry name" value="Mur_ligase_M"/>
    <property type="match status" value="1"/>
</dbReference>
<dbReference type="EC" id="6.3.2.13" evidence="11"/>
<evidence type="ECO:0000256" key="7">
    <source>
        <dbReference type="ARBA" id="ARBA00022960"/>
    </source>
</evidence>
<evidence type="ECO:0000313" key="16">
    <source>
        <dbReference type="EMBL" id="MST96878.1"/>
    </source>
</evidence>
<dbReference type="GO" id="GO:0008360">
    <property type="term" value="P:regulation of cell shape"/>
    <property type="evidence" value="ECO:0007669"/>
    <property type="project" value="UniProtKB-KW"/>
</dbReference>
<dbReference type="InterPro" id="IPR013221">
    <property type="entry name" value="Mur_ligase_cen"/>
</dbReference>
<feature type="binding site" evidence="11">
    <location>
        <begin position="115"/>
        <end position="121"/>
    </location>
    <ligand>
        <name>ATP</name>
        <dbReference type="ChEBI" id="CHEBI:30616"/>
    </ligand>
</feature>
<keyword evidence="3 11" id="KW-0436">Ligase</keyword>
<dbReference type="GO" id="GO:0000287">
    <property type="term" value="F:magnesium ion binding"/>
    <property type="evidence" value="ECO:0007669"/>
    <property type="project" value="UniProtKB-UniRule"/>
</dbReference>
<feature type="binding site" evidence="11">
    <location>
        <begin position="157"/>
        <end position="158"/>
    </location>
    <ligand>
        <name>UDP-N-acetyl-alpha-D-muramoyl-L-alanyl-D-glutamate</name>
        <dbReference type="ChEBI" id="CHEBI:83900"/>
    </ligand>
</feature>
<dbReference type="EMBL" id="VUNS01000006">
    <property type="protein sequence ID" value="MST96878.1"/>
    <property type="molecule type" value="Genomic_DNA"/>
</dbReference>
<evidence type="ECO:0000256" key="10">
    <source>
        <dbReference type="ARBA" id="ARBA00023316"/>
    </source>
</evidence>
<dbReference type="Pfam" id="PF01225">
    <property type="entry name" value="Mur_ligase"/>
    <property type="match status" value="1"/>
</dbReference>
<dbReference type="SUPFAM" id="SSF53244">
    <property type="entry name" value="MurD-like peptide ligases, peptide-binding domain"/>
    <property type="match status" value="1"/>
</dbReference>
<evidence type="ECO:0000259" key="14">
    <source>
        <dbReference type="Pfam" id="PF02875"/>
    </source>
</evidence>
<dbReference type="InterPro" id="IPR000713">
    <property type="entry name" value="Mur_ligase_N"/>
</dbReference>
<comment type="subcellular location">
    <subcellularLocation>
        <location evidence="11 12">Cytoplasm</location>
    </subcellularLocation>
</comment>
<dbReference type="PANTHER" id="PTHR23135">
    <property type="entry name" value="MUR LIGASE FAMILY MEMBER"/>
    <property type="match status" value="1"/>
</dbReference>
<comment type="PTM">
    <text evidence="11">Carboxylation is probably crucial for Mg(2+) binding and, consequently, for the gamma-phosphate positioning of ATP.</text>
</comment>
<comment type="cofactor">
    <cofactor evidence="11">
        <name>Mg(2+)</name>
        <dbReference type="ChEBI" id="CHEBI:18420"/>
    </cofactor>
</comment>
<dbReference type="GO" id="GO:0071555">
    <property type="term" value="P:cell wall organization"/>
    <property type="evidence" value="ECO:0007669"/>
    <property type="project" value="UniProtKB-KW"/>
</dbReference>
<dbReference type="GO" id="GO:0008765">
    <property type="term" value="F:UDP-N-acetylmuramoylalanyl-D-glutamate-2,6-diaminopimelate ligase activity"/>
    <property type="evidence" value="ECO:0007669"/>
    <property type="project" value="UniProtKB-UniRule"/>
</dbReference>
<dbReference type="InterPro" id="IPR018109">
    <property type="entry name" value="Folylpolyglutamate_synth_CS"/>
</dbReference>
<feature type="domain" description="Mur ligase C-terminal" evidence="14">
    <location>
        <begin position="339"/>
        <end position="465"/>
    </location>
</feature>
<feature type="binding site" evidence="11">
    <location>
        <position position="192"/>
    </location>
    <ligand>
        <name>UDP-N-acetyl-alpha-D-muramoyl-L-alanyl-D-glutamate</name>
        <dbReference type="ChEBI" id="CHEBI:83900"/>
    </ligand>
</feature>
<feature type="binding site" evidence="11">
    <location>
        <position position="190"/>
    </location>
    <ligand>
        <name>UDP-N-acetyl-alpha-D-muramoyl-L-alanyl-D-glutamate</name>
        <dbReference type="ChEBI" id="CHEBI:83900"/>
    </ligand>
</feature>
<dbReference type="NCBIfam" id="NF001126">
    <property type="entry name" value="PRK00139.1-4"/>
    <property type="match status" value="1"/>
</dbReference>
<dbReference type="NCBIfam" id="TIGR01085">
    <property type="entry name" value="murE"/>
    <property type="match status" value="1"/>
</dbReference>
<evidence type="ECO:0000259" key="13">
    <source>
        <dbReference type="Pfam" id="PF01225"/>
    </source>
</evidence>
<evidence type="ECO:0000256" key="11">
    <source>
        <dbReference type="HAMAP-Rule" id="MF_00208"/>
    </source>
</evidence>
<feature type="binding site" evidence="11">
    <location>
        <position position="184"/>
    </location>
    <ligand>
        <name>UDP-N-acetyl-alpha-D-muramoyl-L-alanyl-D-glutamate</name>
        <dbReference type="ChEBI" id="CHEBI:83900"/>
    </ligand>
</feature>
<organism evidence="16 17">
    <name type="scientific">Victivallis lenta</name>
    <dbReference type="NCBI Taxonomy" id="2606640"/>
    <lineage>
        <taxon>Bacteria</taxon>
        <taxon>Pseudomonadati</taxon>
        <taxon>Lentisphaerota</taxon>
        <taxon>Lentisphaeria</taxon>
        <taxon>Victivallales</taxon>
        <taxon>Victivallaceae</taxon>
        <taxon>Victivallis</taxon>
    </lineage>
</organism>
<dbReference type="PROSITE" id="PS01011">
    <property type="entry name" value="FOLYLPOLYGLU_SYNT_1"/>
    <property type="match status" value="1"/>
</dbReference>
<proteinExistence type="inferred from homology"/>
<dbReference type="Pfam" id="PF02875">
    <property type="entry name" value="Mur_ligase_C"/>
    <property type="match status" value="1"/>
</dbReference>
<sequence length="500" mass="55178">MPVILSFERVLGELLIARRGFHGDSARGRVVNDSRKVLPGDIFVAIPGTVSDGHNYIDAAIKARAQVVIHQHPLSHYAPHTTYLMVTSTRLAYARCCREFNGCPDRELPLFGVTGTNGKTTTVYMIEHLLRAGGRSCGLISTVETRDGKIVRPADCTTPEAGVLFPLLAEMRRNRLAAAAMELSSHALDQGRVAGTVFRVAVFTNLSGDHLDYHRDMEHYYHAKKRLFTEQLSPKGAAVINVDDRYGRRLADELADTTRVITFGSADAEAKWRITNVELPEDGVRFRLEGRDEAFDVGSNLIGSHNIHNLTGAILAVREFGLTPEEINRALAVKIRVPGRLERINSRKGYAVYVDYAHTDDALSNVLEILRKITPRRLIAVFGAGGDRDHLKRPRMGLAAAEKADLVILTSDNPRSEEPEAIIREIAAGIPEGAAYEIEPDRFLAIRRALELAEPGDAVLIAGKGHETYQEIKGVRHPFDDRKVVKTVLSSLGERGEPQP</sequence>
<dbReference type="InterPro" id="IPR035911">
    <property type="entry name" value="MurE/MurF_N"/>
</dbReference>
<comment type="caution">
    <text evidence="11">Lacks conserved residue(s) required for the propagation of feature annotation.</text>
</comment>
<keyword evidence="9 11" id="KW-0131">Cell cycle</keyword>
<dbReference type="NCBIfam" id="NF001124">
    <property type="entry name" value="PRK00139.1-2"/>
    <property type="match status" value="1"/>
</dbReference>
<dbReference type="UniPathway" id="UPA00219"/>
<dbReference type="PANTHER" id="PTHR23135:SF4">
    <property type="entry name" value="UDP-N-ACETYLMURAMOYL-L-ALANYL-D-GLUTAMATE--2,6-DIAMINOPIMELATE LIGASE MURE HOMOLOG, CHLOROPLASTIC"/>
    <property type="match status" value="1"/>
</dbReference>
<dbReference type="GO" id="GO:0009252">
    <property type="term" value="P:peptidoglycan biosynthetic process"/>
    <property type="evidence" value="ECO:0007669"/>
    <property type="project" value="UniProtKB-UniRule"/>
</dbReference>
<keyword evidence="17" id="KW-1185">Reference proteome</keyword>
<dbReference type="GO" id="GO:0051301">
    <property type="term" value="P:cell division"/>
    <property type="evidence" value="ECO:0007669"/>
    <property type="project" value="UniProtKB-KW"/>
</dbReference>
<evidence type="ECO:0000256" key="4">
    <source>
        <dbReference type="ARBA" id="ARBA00022618"/>
    </source>
</evidence>
<comment type="catalytic activity">
    <reaction evidence="11">
        <text>UDP-N-acetyl-alpha-D-muramoyl-L-alanyl-D-glutamate + meso-2,6-diaminopimelate + ATP = UDP-N-acetyl-alpha-D-muramoyl-L-alanyl-gamma-D-glutamyl-meso-2,6-diaminopimelate + ADP + phosphate + H(+)</text>
        <dbReference type="Rhea" id="RHEA:23676"/>
        <dbReference type="ChEBI" id="CHEBI:15378"/>
        <dbReference type="ChEBI" id="CHEBI:30616"/>
        <dbReference type="ChEBI" id="CHEBI:43474"/>
        <dbReference type="ChEBI" id="CHEBI:57791"/>
        <dbReference type="ChEBI" id="CHEBI:83900"/>
        <dbReference type="ChEBI" id="CHEBI:83905"/>
        <dbReference type="ChEBI" id="CHEBI:456216"/>
        <dbReference type="EC" id="6.3.2.13"/>
    </reaction>
</comment>
<keyword evidence="7 11" id="KW-0133">Cell shape</keyword>
<feature type="binding site" evidence="11">
    <location>
        <position position="463"/>
    </location>
    <ligand>
        <name>meso-2,6-diaminopimelate</name>
        <dbReference type="ChEBI" id="CHEBI:57791"/>
    </ligand>
</feature>
<keyword evidence="11" id="KW-0460">Magnesium</keyword>
<gene>
    <name evidence="11" type="primary">murE</name>
    <name evidence="16" type="ORF">FYJ85_07430</name>
</gene>
<evidence type="ECO:0000256" key="5">
    <source>
        <dbReference type="ARBA" id="ARBA00022741"/>
    </source>
</evidence>
<evidence type="ECO:0000256" key="3">
    <source>
        <dbReference type="ARBA" id="ARBA00022598"/>
    </source>
</evidence>
<feature type="domain" description="Mur ligase N-terminal catalytic" evidence="13">
    <location>
        <begin position="32"/>
        <end position="74"/>
    </location>
</feature>
<feature type="binding site" evidence="11">
    <location>
        <position position="388"/>
    </location>
    <ligand>
        <name>meso-2,6-diaminopimelate</name>
        <dbReference type="ChEBI" id="CHEBI:57791"/>
    </ligand>
</feature>
<feature type="modified residue" description="N6-carboxylysine" evidence="11">
    <location>
        <position position="224"/>
    </location>
</feature>
<feature type="binding site" evidence="11">
    <location>
        <position position="467"/>
    </location>
    <ligand>
        <name>meso-2,6-diaminopimelate</name>
        <dbReference type="ChEBI" id="CHEBI:57791"/>
    </ligand>
</feature>
<dbReference type="InterPro" id="IPR036615">
    <property type="entry name" value="Mur_ligase_C_dom_sf"/>
</dbReference>
<dbReference type="InterPro" id="IPR005761">
    <property type="entry name" value="UDP-N-AcMur-Glu-dNH2Pim_ligase"/>
</dbReference>
<dbReference type="GO" id="GO:0005737">
    <property type="term" value="C:cytoplasm"/>
    <property type="evidence" value="ECO:0007669"/>
    <property type="project" value="UniProtKB-SubCell"/>
</dbReference>
<evidence type="ECO:0000256" key="6">
    <source>
        <dbReference type="ARBA" id="ARBA00022840"/>
    </source>
</evidence>
<keyword evidence="8 11" id="KW-0573">Peptidoglycan synthesis</keyword>
<dbReference type="AlphaFoldDB" id="A0A844G2W3"/>
<dbReference type="SUPFAM" id="SSF63418">
    <property type="entry name" value="MurE/MurF N-terminal domain"/>
    <property type="match status" value="1"/>
</dbReference>
<accession>A0A844G2W3</accession>
<reference evidence="16 17" key="1">
    <citation type="submission" date="2019-08" db="EMBL/GenBank/DDBJ databases">
        <title>In-depth cultivation of the pig gut microbiome towards novel bacterial diversity and tailored functional studies.</title>
        <authorList>
            <person name="Wylensek D."/>
            <person name="Hitch T.C.A."/>
            <person name="Clavel T."/>
        </authorList>
    </citation>
    <scope>NUCLEOTIDE SEQUENCE [LARGE SCALE GENOMIC DNA]</scope>
    <source>
        <strain evidence="16 17">BBE-744-WT-12</strain>
    </source>
</reference>
<keyword evidence="5 11" id="KW-0547">Nucleotide-binding</keyword>
<keyword evidence="6 11" id="KW-0067">ATP-binding</keyword>
<dbReference type="Proteomes" id="UP000435649">
    <property type="component" value="Unassembled WGS sequence"/>
</dbReference>
<dbReference type="Gene3D" id="3.40.1190.10">
    <property type="entry name" value="Mur-like, catalytic domain"/>
    <property type="match status" value="1"/>
</dbReference>
<keyword evidence="4 11" id="KW-0132">Cell division</keyword>
<evidence type="ECO:0000256" key="9">
    <source>
        <dbReference type="ARBA" id="ARBA00023306"/>
    </source>
</evidence>
<feature type="binding site" evidence="11">
    <location>
        <position position="34"/>
    </location>
    <ligand>
        <name>UDP-N-acetyl-alpha-D-muramoyl-L-alanyl-D-glutamate</name>
        <dbReference type="ChEBI" id="CHEBI:83900"/>
    </ligand>
</feature>
<name>A0A844G2W3_9BACT</name>
<feature type="binding site" evidence="11">
    <location>
        <begin position="412"/>
        <end position="415"/>
    </location>
    <ligand>
        <name>meso-2,6-diaminopimelate</name>
        <dbReference type="ChEBI" id="CHEBI:57791"/>
    </ligand>
</feature>
<evidence type="ECO:0000256" key="8">
    <source>
        <dbReference type="ARBA" id="ARBA00022984"/>
    </source>
</evidence>
<dbReference type="HAMAP" id="MF_00208">
    <property type="entry name" value="MurE"/>
    <property type="match status" value="1"/>
</dbReference>
<comment type="function">
    <text evidence="11">Catalyzes the addition of meso-diaminopimelic acid to the nucleotide precursor UDP-N-acetylmuramoyl-L-alanyl-D-glutamate (UMAG) in the biosynthesis of bacterial cell-wall peptidoglycan.</text>
</comment>
<evidence type="ECO:0000259" key="15">
    <source>
        <dbReference type="Pfam" id="PF08245"/>
    </source>
</evidence>
<keyword evidence="2 11" id="KW-0963">Cytoplasm</keyword>
<comment type="caution">
    <text evidence="16">The sequence shown here is derived from an EMBL/GenBank/DDBJ whole genome shotgun (WGS) entry which is preliminary data.</text>
</comment>
<evidence type="ECO:0000256" key="12">
    <source>
        <dbReference type="RuleBase" id="RU004135"/>
    </source>
</evidence>
<dbReference type="SUPFAM" id="SSF53623">
    <property type="entry name" value="MurD-like peptide ligases, catalytic domain"/>
    <property type="match status" value="1"/>
</dbReference>
<comment type="pathway">
    <text evidence="11 12">Cell wall biogenesis; peptidoglycan biosynthesis.</text>
</comment>
<protein>
    <recommendedName>
        <fullName evidence="11">UDP-N-acetylmuramoyl-L-alanyl-D-glutamate--2,6-diaminopimelate ligase</fullName>
        <ecNumber evidence="11">6.3.2.13</ecNumber>
    </recommendedName>
    <alternativeName>
        <fullName evidence="11">Meso-A2pm-adding enzyme</fullName>
    </alternativeName>
    <alternativeName>
        <fullName evidence="11">Meso-diaminopimelate-adding enzyme</fullName>
    </alternativeName>
    <alternativeName>
        <fullName evidence="11">UDP-MurNAc-L-Ala-D-Glu:meso-diaminopimelate ligase</fullName>
    </alternativeName>
    <alternativeName>
        <fullName evidence="11">UDP-MurNAc-tripeptide synthetase</fullName>
    </alternativeName>
    <alternativeName>
        <fullName evidence="11">UDP-N-acetylmuramyl-tripeptide synthetase</fullName>
    </alternativeName>
</protein>
<feature type="short sequence motif" description="Meso-diaminopimelate recognition motif" evidence="11">
    <location>
        <begin position="412"/>
        <end position="415"/>
    </location>
</feature>
<dbReference type="GO" id="GO:0005524">
    <property type="term" value="F:ATP binding"/>
    <property type="evidence" value="ECO:0007669"/>
    <property type="project" value="UniProtKB-UniRule"/>
</dbReference>
<dbReference type="InterPro" id="IPR036565">
    <property type="entry name" value="Mur-like_cat_sf"/>
</dbReference>
<comment type="similarity">
    <text evidence="1 11">Belongs to the MurCDEF family. MurE subfamily.</text>
</comment>
<evidence type="ECO:0000256" key="1">
    <source>
        <dbReference type="ARBA" id="ARBA00005898"/>
    </source>
</evidence>
<dbReference type="Gene3D" id="3.90.190.20">
    <property type="entry name" value="Mur ligase, C-terminal domain"/>
    <property type="match status" value="1"/>
</dbReference>